<proteinExistence type="predicted"/>
<dbReference type="AlphaFoldDB" id="A0A9P6C6Z2"/>
<feature type="compositionally biased region" description="Low complexity" evidence="1">
    <location>
        <begin position="150"/>
        <end position="161"/>
    </location>
</feature>
<gene>
    <name evidence="2" type="ORF">P691DRAFT_770906</name>
</gene>
<dbReference type="EMBL" id="MU151056">
    <property type="protein sequence ID" value="KAF9454207.1"/>
    <property type="molecule type" value="Genomic_DNA"/>
</dbReference>
<dbReference type="Proteomes" id="UP000807342">
    <property type="component" value="Unassembled WGS sequence"/>
</dbReference>
<feature type="region of interest" description="Disordered" evidence="1">
    <location>
        <begin position="146"/>
        <end position="171"/>
    </location>
</feature>
<feature type="compositionally biased region" description="Polar residues" evidence="1">
    <location>
        <begin position="24"/>
        <end position="40"/>
    </location>
</feature>
<protein>
    <submittedName>
        <fullName evidence="2">Uncharacterized protein</fullName>
    </submittedName>
</protein>
<feature type="region of interest" description="Disordered" evidence="1">
    <location>
        <begin position="24"/>
        <end position="52"/>
    </location>
</feature>
<reference evidence="2" key="1">
    <citation type="submission" date="2020-11" db="EMBL/GenBank/DDBJ databases">
        <authorList>
            <consortium name="DOE Joint Genome Institute"/>
            <person name="Ahrendt S."/>
            <person name="Riley R."/>
            <person name="Andreopoulos W."/>
            <person name="Labutti K."/>
            <person name="Pangilinan J."/>
            <person name="Ruiz-Duenas F.J."/>
            <person name="Barrasa J.M."/>
            <person name="Sanchez-Garcia M."/>
            <person name="Camarero S."/>
            <person name="Miyauchi S."/>
            <person name="Serrano A."/>
            <person name="Linde D."/>
            <person name="Babiker R."/>
            <person name="Drula E."/>
            <person name="Ayuso-Fernandez I."/>
            <person name="Pacheco R."/>
            <person name="Padilla G."/>
            <person name="Ferreira P."/>
            <person name="Barriuso J."/>
            <person name="Kellner H."/>
            <person name="Castanera R."/>
            <person name="Alfaro M."/>
            <person name="Ramirez L."/>
            <person name="Pisabarro A.G."/>
            <person name="Kuo A."/>
            <person name="Tritt A."/>
            <person name="Lipzen A."/>
            <person name="He G."/>
            <person name="Yan M."/>
            <person name="Ng V."/>
            <person name="Cullen D."/>
            <person name="Martin F."/>
            <person name="Rosso M.-N."/>
            <person name="Henrissat B."/>
            <person name="Hibbett D."/>
            <person name="Martinez A.T."/>
            <person name="Grigoriev I.V."/>
        </authorList>
    </citation>
    <scope>NUCLEOTIDE SEQUENCE</scope>
    <source>
        <strain evidence="2">MF-IS2</strain>
    </source>
</reference>
<dbReference type="OrthoDB" id="3064291at2759"/>
<feature type="region of interest" description="Disordered" evidence="1">
    <location>
        <begin position="64"/>
        <end position="83"/>
    </location>
</feature>
<keyword evidence="3" id="KW-1185">Reference proteome</keyword>
<feature type="compositionally biased region" description="Basic residues" evidence="1">
    <location>
        <begin position="99"/>
        <end position="112"/>
    </location>
</feature>
<name>A0A9P6C6Z2_9AGAR</name>
<evidence type="ECO:0000256" key="1">
    <source>
        <dbReference type="SAM" id="MobiDB-lite"/>
    </source>
</evidence>
<organism evidence="2 3">
    <name type="scientific">Macrolepiota fuliginosa MF-IS2</name>
    <dbReference type="NCBI Taxonomy" id="1400762"/>
    <lineage>
        <taxon>Eukaryota</taxon>
        <taxon>Fungi</taxon>
        <taxon>Dikarya</taxon>
        <taxon>Basidiomycota</taxon>
        <taxon>Agaricomycotina</taxon>
        <taxon>Agaricomycetes</taxon>
        <taxon>Agaricomycetidae</taxon>
        <taxon>Agaricales</taxon>
        <taxon>Agaricineae</taxon>
        <taxon>Agaricaceae</taxon>
        <taxon>Macrolepiota</taxon>
    </lineage>
</organism>
<evidence type="ECO:0000313" key="3">
    <source>
        <dbReference type="Proteomes" id="UP000807342"/>
    </source>
</evidence>
<feature type="region of interest" description="Disordered" evidence="1">
    <location>
        <begin position="91"/>
        <end position="134"/>
    </location>
</feature>
<evidence type="ECO:0000313" key="2">
    <source>
        <dbReference type="EMBL" id="KAF9454207.1"/>
    </source>
</evidence>
<accession>A0A9P6C6Z2</accession>
<sequence length="279" mass="29629">MLSVARQAVAPRLARKAAQTVLYSSSRAASNSAPGATNPSPTSPKRHDPGLEQRRAARLARETLHARQAAAAKGTTKPRNVQNDVMMSAASVALSGSPNKKKQNSSRPRKPSRRDQSSNPRGGTERSRMEASKPGAAEAIMAFSQREAPNRAAKSANNRNNGTVGDSGVDAPQFTTPEPIASDLTAALNTVPNLTSSLPPIPASQKLRRVPADWAKRVFGGDYSAYQVDTQHYLKGAGGPRSAYAKIILGRNASIPLGSQKGLVDVIRKVAREDRPIKA</sequence>
<comment type="caution">
    <text evidence="2">The sequence shown here is derived from an EMBL/GenBank/DDBJ whole genome shotgun (WGS) entry which is preliminary data.</text>
</comment>